<evidence type="ECO:0000313" key="1">
    <source>
        <dbReference type="EMBL" id="CAA9995213.1"/>
    </source>
</evidence>
<protein>
    <submittedName>
        <fullName evidence="1">Uncharacterized protein</fullName>
    </submittedName>
</protein>
<keyword evidence="2" id="KW-1185">Reference proteome</keyword>
<accession>A0A6H5FZQ2</accession>
<dbReference type="Proteomes" id="UP000479000">
    <property type="component" value="Unassembled WGS sequence"/>
</dbReference>
<sequence>MPETPLVPPCKPSSPKSARLLEATVRRLPSLKNSSDLIRRIFRQSNRKVEAVYVEGDRCREIMTEFQKKWSSFDLTQ</sequence>
<dbReference type="AlphaFoldDB" id="A0A6H5FZQ2"/>
<feature type="non-terminal residue" evidence="1">
    <location>
        <position position="77"/>
    </location>
</feature>
<reference evidence="1 2" key="1">
    <citation type="submission" date="2020-02" db="EMBL/GenBank/DDBJ databases">
        <authorList>
            <person name="Ferguson B K."/>
        </authorList>
    </citation>
    <scope>NUCLEOTIDE SEQUENCE [LARGE SCALE GENOMIC DNA]</scope>
</reference>
<evidence type="ECO:0000313" key="2">
    <source>
        <dbReference type="Proteomes" id="UP000479000"/>
    </source>
</evidence>
<name>A0A6H5FZQ2_9HEMI</name>
<proteinExistence type="predicted"/>
<gene>
    <name evidence="1" type="ORF">NTEN_LOCUS2004</name>
</gene>
<organism evidence="1 2">
    <name type="scientific">Nesidiocoris tenuis</name>
    <dbReference type="NCBI Taxonomy" id="355587"/>
    <lineage>
        <taxon>Eukaryota</taxon>
        <taxon>Metazoa</taxon>
        <taxon>Ecdysozoa</taxon>
        <taxon>Arthropoda</taxon>
        <taxon>Hexapoda</taxon>
        <taxon>Insecta</taxon>
        <taxon>Pterygota</taxon>
        <taxon>Neoptera</taxon>
        <taxon>Paraneoptera</taxon>
        <taxon>Hemiptera</taxon>
        <taxon>Heteroptera</taxon>
        <taxon>Panheteroptera</taxon>
        <taxon>Cimicomorpha</taxon>
        <taxon>Miridae</taxon>
        <taxon>Dicyphina</taxon>
        <taxon>Nesidiocoris</taxon>
    </lineage>
</organism>
<dbReference type="EMBL" id="CADCXU010003203">
    <property type="protein sequence ID" value="CAA9995213.1"/>
    <property type="molecule type" value="Genomic_DNA"/>
</dbReference>